<dbReference type="EMBL" id="JAHKPV010000018">
    <property type="protein sequence ID" value="MBU2874312.1"/>
    <property type="molecule type" value="Genomic_DNA"/>
</dbReference>
<sequence>MALEIERDRGLFRYNGSKNIENSYLLNLTNKATEMRYAFIHVSGTRDINMSGLDEVKLRAGEKREIPIILEMDPASLRGEVTNITFEVSTSEEPEKRVAAPTTFLGPVFR</sequence>
<gene>
    <name evidence="2" type="ORF">KO508_09860</name>
</gene>
<reference evidence="2 3" key="1">
    <citation type="submission" date="2021-05" db="EMBL/GenBank/DDBJ databases">
        <title>Draft genomes of bacteria isolated from model marine particles.</title>
        <authorList>
            <person name="Datta M.S."/>
            <person name="Schwartzman J.A."/>
            <person name="Enke T.N."/>
            <person name="Saavedra J."/>
            <person name="Cermak N."/>
            <person name="Cordero O.X."/>
        </authorList>
    </citation>
    <scope>NUCLEOTIDE SEQUENCE [LARGE SCALE GENOMIC DNA]</scope>
    <source>
        <strain evidence="2 3">D2M19</strain>
    </source>
</reference>
<evidence type="ECO:0000313" key="2">
    <source>
        <dbReference type="EMBL" id="MBU2874312.1"/>
    </source>
</evidence>
<organism evidence="2 3">
    <name type="scientific">Marinobacter salexigens</name>
    <dbReference type="NCBI Taxonomy" id="1925763"/>
    <lineage>
        <taxon>Bacteria</taxon>
        <taxon>Pseudomonadati</taxon>
        <taxon>Pseudomonadota</taxon>
        <taxon>Gammaproteobacteria</taxon>
        <taxon>Pseudomonadales</taxon>
        <taxon>Marinobacteraceae</taxon>
        <taxon>Marinobacter</taxon>
    </lineage>
</organism>
<proteinExistence type="predicted"/>
<name>A0ABS6AAV0_9GAMM</name>
<protein>
    <recommendedName>
        <fullName evidence="1">FixG C-terminal immunoglobulin-like domain-containing protein</fullName>
    </recommendedName>
</protein>
<comment type="caution">
    <text evidence="2">The sequence shown here is derived from an EMBL/GenBank/DDBJ whole genome shotgun (WGS) entry which is preliminary data.</text>
</comment>
<dbReference type="InterPro" id="IPR032879">
    <property type="entry name" value="FixG_C"/>
</dbReference>
<dbReference type="Proteomes" id="UP000753376">
    <property type="component" value="Unassembled WGS sequence"/>
</dbReference>
<evidence type="ECO:0000259" key="1">
    <source>
        <dbReference type="Pfam" id="PF11614"/>
    </source>
</evidence>
<accession>A0ABS6AAV0</accession>
<keyword evidence="3" id="KW-1185">Reference proteome</keyword>
<feature type="domain" description="FixG C-terminal immunoglobulin-like" evidence="1">
    <location>
        <begin position="1"/>
        <end position="107"/>
    </location>
</feature>
<evidence type="ECO:0000313" key="3">
    <source>
        <dbReference type="Proteomes" id="UP000753376"/>
    </source>
</evidence>
<dbReference type="Pfam" id="PF11614">
    <property type="entry name" value="FixG_C"/>
    <property type="match status" value="1"/>
</dbReference>